<dbReference type="Proteomes" id="UP001500064">
    <property type="component" value="Unassembled WGS sequence"/>
</dbReference>
<dbReference type="Pfam" id="PF06283">
    <property type="entry name" value="ThuA"/>
    <property type="match status" value="1"/>
</dbReference>
<protein>
    <submittedName>
        <fullName evidence="2">Trehalose utilization protein ThuA</fullName>
    </submittedName>
</protein>
<accession>A0ABN2F7M7</accession>
<feature type="domain" description="ThuA-like" evidence="1">
    <location>
        <begin position="6"/>
        <end position="223"/>
    </location>
</feature>
<proteinExistence type="predicted"/>
<evidence type="ECO:0000313" key="3">
    <source>
        <dbReference type="Proteomes" id="UP001500064"/>
    </source>
</evidence>
<reference evidence="2 3" key="1">
    <citation type="journal article" date="2019" name="Int. J. Syst. Evol. Microbiol.">
        <title>The Global Catalogue of Microorganisms (GCM) 10K type strain sequencing project: providing services to taxonomists for standard genome sequencing and annotation.</title>
        <authorList>
            <consortium name="The Broad Institute Genomics Platform"/>
            <consortium name="The Broad Institute Genome Sequencing Center for Infectious Disease"/>
            <person name="Wu L."/>
            <person name="Ma J."/>
        </authorList>
    </citation>
    <scope>NUCLEOTIDE SEQUENCE [LARGE SCALE GENOMIC DNA]</scope>
    <source>
        <strain evidence="2 3">JCM 13929</strain>
    </source>
</reference>
<evidence type="ECO:0000259" key="1">
    <source>
        <dbReference type="Pfam" id="PF06283"/>
    </source>
</evidence>
<dbReference type="PIRSF" id="PIRSF030013">
    <property type="entry name" value="ThuA"/>
    <property type="match status" value="1"/>
</dbReference>
<dbReference type="SUPFAM" id="SSF52317">
    <property type="entry name" value="Class I glutamine amidotransferase-like"/>
    <property type="match status" value="1"/>
</dbReference>
<dbReference type="EMBL" id="BAAAMU010000021">
    <property type="protein sequence ID" value="GAA1634317.1"/>
    <property type="molecule type" value="Genomic_DNA"/>
</dbReference>
<keyword evidence="3" id="KW-1185">Reference proteome</keyword>
<dbReference type="InterPro" id="IPR009381">
    <property type="entry name" value="Trehalose_catabolism_ThuA_prok"/>
</dbReference>
<name>A0ABN2F7M7_9ACTN</name>
<sequence>MGAIHVTVWGENRHEQVEPKVAEIYPDGMHNAIRRGIEARLGGRATVGTATLDEPEHGLTEEVLAGTDVLTWWGHAAHGEVADEVVERVHRHVLSGMGLLVLHSGHFSKIFTRLMGTTCSLRWRSENDRELVWTVAPTHPIARGIPHPIVIPAQEMYGEQFDIPVPDELVFISSFTGGEVFRSGCTFSRGNGRIFYFSPGDQDFPVYHHPDVLQVIANGVEWAAGDRSRRELPAVRRHDSGDFLPSTAPTAP</sequence>
<evidence type="ECO:0000313" key="2">
    <source>
        <dbReference type="EMBL" id="GAA1634317.1"/>
    </source>
</evidence>
<gene>
    <name evidence="2" type="ORF">GCM10009733_034160</name>
</gene>
<comment type="caution">
    <text evidence="2">The sequence shown here is derived from an EMBL/GenBank/DDBJ whole genome shotgun (WGS) entry which is preliminary data.</text>
</comment>
<dbReference type="InterPro" id="IPR029062">
    <property type="entry name" value="Class_I_gatase-like"/>
</dbReference>
<organism evidence="2 3">
    <name type="scientific">Nonomuraea maheshkhaliensis</name>
    <dbReference type="NCBI Taxonomy" id="419590"/>
    <lineage>
        <taxon>Bacteria</taxon>
        <taxon>Bacillati</taxon>
        <taxon>Actinomycetota</taxon>
        <taxon>Actinomycetes</taxon>
        <taxon>Streptosporangiales</taxon>
        <taxon>Streptosporangiaceae</taxon>
        <taxon>Nonomuraea</taxon>
    </lineage>
</organism>
<dbReference type="InterPro" id="IPR029010">
    <property type="entry name" value="ThuA-like"/>
</dbReference>
<dbReference type="RefSeq" id="WP_346105783.1">
    <property type="nucleotide sequence ID" value="NZ_BAAAMU010000021.1"/>
</dbReference>
<dbReference type="Gene3D" id="3.40.50.880">
    <property type="match status" value="1"/>
</dbReference>